<evidence type="ECO:0000313" key="1">
    <source>
        <dbReference type="EMBL" id="MFD0855116.1"/>
    </source>
</evidence>
<accession>A0ABW3CLF0</accession>
<dbReference type="InterPro" id="IPR054219">
    <property type="entry name" value="DUF6939"/>
</dbReference>
<name>A0ABW3CLF0_9ACTN</name>
<dbReference type="Pfam" id="PF22075">
    <property type="entry name" value="DUF6939"/>
    <property type="match status" value="1"/>
</dbReference>
<dbReference type="EMBL" id="JBHTIR010003384">
    <property type="protein sequence ID" value="MFD0855116.1"/>
    <property type="molecule type" value="Genomic_DNA"/>
</dbReference>
<comment type="caution">
    <text evidence="1">The sequence shown here is derived from an EMBL/GenBank/DDBJ whole genome shotgun (WGS) entry which is preliminary data.</text>
</comment>
<sequence>MARWPSLTPPAWTRPHRAGLTGTALLPYEQARWEIYLPSYRWVLENRTADLVDELRRLATDRDVVLLDYGKNDDVTDLSKPLSHAGLVRRYAEGRWPALDDLSSGRPG</sequence>
<proteinExistence type="predicted"/>
<gene>
    <name evidence="1" type="ORF">ACFQ07_22940</name>
</gene>
<protein>
    <submittedName>
        <fullName evidence="1">DUF6939 family protein</fullName>
    </submittedName>
</protein>
<reference evidence="2" key="1">
    <citation type="journal article" date="2019" name="Int. J. Syst. Evol. Microbiol.">
        <title>The Global Catalogue of Microorganisms (GCM) 10K type strain sequencing project: providing services to taxonomists for standard genome sequencing and annotation.</title>
        <authorList>
            <consortium name="The Broad Institute Genomics Platform"/>
            <consortium name="The Broad Institute Genome Sequencing Center for Infectious Disease"/>
            <person name="Wu L."/>
            <person name="Ma J."/>
        </authorList>
    </citation>
    <scope>NUCLEOTIDE SEQUENCE [LARGE SCALE GENOMIC DNA]</scope>
    <source>
        <strain evidence="2">JCM 31696</strain>
    </source>
</reference>
<organism evidence="1 2">
    <name type="scientific">Actinomadura adrarensis</name>
    <dbReference type="NCBI Taxonomy" id="1819600"/>
    <lineage>
        <taxon>Bacteria</taxon>
        <taxon>Bacillati</taxon>
        <taxon>Actinomycetota</taxon>
        <taxon>Actinomycetes</taxon>
        <taxon>Streptosporangiales</taxon>
        <taxon>Thermomonosporaceae</taxon>
        <taxon>Actinomadura</taxon>
    </lineage>
</organism>
<dbReference type="Proteomes" id="UP001597083">
    <property type="component" value="Unassembled WGS sequence"/>
</dbReference>
<evidence type="ECO:0000313" key="2">
    <source>
        <dbReference type="Proteomes" id="UP001597083"/>
    </source>
</evidence>
<keyword evidence="2" id="KW-1185">Reference proteome</keyword>